<dbReference type="InterPro" id="IPR053154">
    <property type="entry name" value="c-di-AMP_regulator"/>
</dbReference>
<gene>
    <name evidence="2" type="ORF">IAB51_04325</name>
</gene>
<reference evidence="2" key="1">
    <citation type="submission" date="2020-10" db="EMBL/GenBank/DDBJ databases">
        <authorList>
            <person name="Gilroy R."/>
        </authorList>
    </citation>
    <scope>NUCLEOTIDE SEQUENCE</scope>
    <source>
        <strain evidence="2">CHK199-13235</strain>
    </source>
</reference>
<dbReference type="InterPro" id="IPR012505">
    <property type="entry name" value="YbbR"/>
</dbReference>
<protein>
    <recommendedName>
        <fullName evidence="4">YbbR-like protein</fullName>
    </recommendedName>
</protein>
<evidence type="ECO:0008006" key="4">
    <source>
        <dbReference type="Google" id="ProtNLM"/>
    </source>
</evidence>
<dbReference type="Gene3D" id="2.170.120.30">
    <property type="match status" value="2"/>
</dbReference>
<accession>A0A9D1FMP4</accession>
<dbReference type="Proteomes" id="UP000824002">
    <property type="component" value="Unassembled WGS sequence"/>
</dbReference>
<comment type="caution">
    <text evidence="2">The sequence shown here is derived from an EMBL/GenBank/DDBJ whole genome shotgun (WGS) entry which is preliminary data.</text>
</comment>
<organism evidence="2 3">
    <name type="scientific">Candidatus Merdivicinus excrementipullorum</name>
    <dbReference type="NCBI Taxonomy" id="2840867"/>
    <lineage>
        <taxon>Bacteria</taxon>
        <taxon>Bacillati</taxon>
        <taxon>Bacillota</taxon>
        <taxon>Clostridia</taxon>
        <taxon>Eubacteriales</taxon>
        <taxon>Oscillospiraceae</taxon>
        <taxon>Oscillospiraceae incertae sedis</taxon>
        <taxon>Candidatus Merdivicinus</taxon>
    </lineage>
</organism>
<dbReference type="PANTHER" id="PTHR37804:SF1">
    <property type="entry name" value="CDAA REGULATORY PROTEIN CDAR"/>
    <property type="match status" value="1"/>
</dbReference>
<name>A0A9D1FMP4_9FIRM</name>
<proteinExistence type="predicted"/>
<keyword evidence="1" id="KW-1133">Transmembrane helix</keyword>
<keyword evidence="1" id="KW-0812">Transmembrane</keyword>
<evidence type="ECO:0000313" key="2">
    <source>
        <dbReference type="EMBL" id="HIS76020.1"/>
    </source>
</evidence>
<dbReference type="EMBL" id="DVJP01000030">
    <property type="protein sequence ID" value="HIS76020.1"/>
    <property type="molecule type" value="Genomic_DNA"/>
</dbReference>
<feature type="transmembrane region" description="Helical" evidence="1">
    <location>
        <begin position="20"/>
        <end position="37"/>
    </location>
</feature>
<evidence type="ECO:0000256" key="1">
    <source>
        <dbReference type="SAM" id="Phobius"/>
    </source>
</evidence>
<sequence>MKKIRISFQSLFENNHFVQIFSILAAIVAWFAVMISLKPESNVVINNVPVTINYEGSIPQSLGLQQIGDSEIMVTVYVTGKSSKVHRLTADDFSASISLNSVNKAQSYTLPIEVTKKDNDPDYRITGISESTATLTFDKIVSEQFTLEIQTPNLSAADGYIMQQPYANEENILVTGPQTLVERIASCSVTVDTEDKNMTDSLQLTASPVLLDRNGAPVSSEYLTVEPGNVEITIPIYKTKEMALSVEFVNTPKGFPLDELEYTLSQDTILVAAAPDIIDNQDEIVIGPIDFRSIDIGREFTLDVTLPAGFTNMESVASVTVTFPQDGFTARTYSIPQSNFVLENLPAGYDVSIVPQALSNVKIVGEDSVMETLSADDLVVTVDLSQVTLEKGQYTISARVYCQDGVLAWAVGDYTTTVNLTAK</sequence>
<dbReference type="AlphaFoldDB" id="A0A9D1FMP4"/>
<keyword evidence="1" id="KW-0472">Membrane</keyword>
<dbReference type="Gene3D" id="2.170.120.40">
    <property type="entry name" value="YbbR-like domain"/>
    <property type="match status" value="1"/>
</dbReference>
<reference evidence="2" key="2">
    <citation type="journal article" date="2021" name="PeerJ">
        <title>Extensive microbial diversity within the chicken gut microbiome revealed by metagenomics and culture.</title>
        <authorList>
            <person name="Gilroy R."/>
            <person name="Ravi A."/>
            <person name="Getino M."/>
            <person name="Pursley I."/>
            <person name="Horton D.L."/>
            <person name="Alikhan N.F."/>
            <person name="Baker D."/>
            <person name="Gharbi K."/>
            <person name="Hall N."/>
            <person name="Watson M."/>
            <person name="Adriaenssens E.M."/>
            <person name="Foster-Nyarko E."/>
            <person name="Jarju S."/>
            <person name="Secka A."/>
            <person name="Antonio M."/>
            <person name="Oren A."/>
            <person name="Chaudhuri R.R."/>
            <person name="La Ragione R."/>
            <person name="Hildebrand F."/>
            <person name="Pallen M.J."/>
        </authorList>
    </citation>
    <scope>NUCLEOTIDE SEQUENCE</scope>
    <source>
        <strain evidence="2">CHK199-13235</strain>
    </source>
</reference>
<dbReference type="Pfam" id="PF07949">
    <property type="entry name" value="YbbR"/>
    <property type="match status" value="1"/>
</dbReference>
<dbReference type="PANTHER" id="PTHR37804">
    <property type="entry name" value="CDAA REGULATORY PROTEIN CDAR"/>
    <property type="match status" value="1"/>
</dbReference>
<evidence type="ECO:0000313" key="3">
    <source>
        <dbReference type="Proteomes" id="UP000824002"/>
    </source>
</evidence>